<gene>
    <name evidence="1" type="ORF">BU16DRAFT_580922</name>
</gene>
<evidence type="ECO:0008006" key="3">
    <source>
        <dbReference type="Google" id="ProtNLM"/>
    </source>
</evidence>
<dbReference type="EMBL" id="MU004187">
    <property type="protein sequence ID" value="KAF2496906.1"/>
    <property type="molecule type" value="Genomic_DNA"/>
</dbReference>
<dbReference type="SUPFAM" id="SSF159245">
    <property type="entry name" value="AttH-like"/>
    <property type="match status" value="1"/>
</dbReference>
<keyword evidence="2" id="KW-1185">Reference proteome</keyword>
<evidence type="ECO:0000313" key="1">
    <source>
        <dbReference type="EMBL" id="KAF2496906.1"/>
    </source>
</evidence>
<dbReference type="Proteomes" id="UP000799750">
    <property type="component" value="Unassembled WGS sequence"/>
</dbReference>
<accession>A0A6A6QXE4</accession>
<reference evidence="1" key="1">
    <citation type="journal article" date="2020" name="Stud. Mycol.">
        <title>101 Dothideomycetes genomes: a test case for predicting lifestyles and emergence of pathogens.</title>
        <authorList>
            <person name="Haridas S."/>
            <person name="Albert R."/>
            <person name="Binder M."/>
            <person name="Bloem J."/>
            <person name="Labutti K."/>
            <person name="Salamov A."/>
            <person name="Andreopoulos B."/>
            <person name="Baker S."/>
            <person name="Barry K."/>
            <person name="Bills G."/>
            <person name="Bluhm B."/>
            <person name="Cannon C."/>
            <person name="Castanera R."/>
            <person name="Culley D."/>
            <person name="Daum C."/>
            <person name="Ezra D."/>
            <person name="Gonzalez J."/>
            <person name="Henrissat B."/>
            <person name="Kuo A."/>
            <person name="Liang C."/>
            <person name="Lipzen A."/>
            <person name="Lutzoni F."/>
            <person name="Magnuson J."/>
            <person name="Mondo S."/>
            <person name="Nolan M."/>
            <person name="Ohm R."/>
            <person name="Pangilinan J."/>
            <person name="Park H.-J."/>
            <person name="Ramirez L."/>
            <person name="Alfaro M."/>
            <person name="Sun H."/>
            <person name="Tritt A."/>
            <person name="Yoshinaga Y."/>
            <person name="Zwiers L.-H."/>
            <person name="Turgeon B."/>
            <person name="Goodwin S."/>
            <person name="Spatafora J."/>
            <person name="Crous P."/>
            <person name="Grigoriev I."/>
        </authorList>
    </citation>
    <scope>NUCLEOTIDE SEQUENCE</scope>
    <source>
        <strain evidence="1">CBS 269.34</strain>
    </source>
</reference>
<dbReference type="OrthoDB" id="4341326at2759"/>
<evidence type="ECO:0000313" key="2">
    <source>
        <dbReference type="Proteomes" id="UP000799750"/>
    </source>
</evidence>
<organism evidence="1 2">
    <name type="scientific">Lophium mytilinum</name>
    <dbReference type="NCBI Taxonomy" id="390894"/>
    <lineage>
        <taxon>Eukaryota</taxon>
        <taxon>Fungi</taxon>
        <taxon>Dikarya</taxon>
        <taxon>Ascomycota</taxon>
        <taxon>Pezizomycotina</taxon>
        <taxon>Dothideomycetes</taxon>
        <taxon>Pleosporomycetidae</taxon>
        <taxon>Mytilinidiales</taxon>
        <taxon>Mytilinidiaceae</taxon>
        <taxon>Lophium</taxon>
    </lineage>
</organism>
<protein>
    <recommendedName>
        <fullName evidence="3">AttH domain-containing protein</fullName>
    </recommendedName>
</protein>
<proteinExistence type="predicted"/>
<dbReference type="AlphaFoldDB" id="A0A6A6QXE4"/>
<sequence>MPADDSALFGTYTADPVIDSEKFLIANREHNEVFNDNGFVVRARATNGEDVHLWMFMYQQKGPEVIVDGNITQTLLVSAKFGDGEEKVVQDRPYVNKGQNIDDYLPYGTMQVTEAPDETTWENGGRVFINKPPNWYVKGTHAGVTVDLHFKQRGKAFYHCGKFEELTTDEKGIAGYIVHAYVTGTIEYAGKKLEIAEGHGIHERIIMYGVIPPRIDYMGGRGSHWMHGWGKGFSWYILNKAQSQSATMMINLDNKTYGVHGEAATIEEIGHWLDPKTNQINPCKWRVQGKVEAGTFVAVVTGYGRAYYNWVRRGGVLLVHQWVCDSKATFTRNDGTVIEEDQVASCEYMRTLYNQPRNNLVPDAVRNEDVQKTISK</sequence>
<name>A0A6A6QXE4_9PEZI</name>